<dbReference type="Proteomes" id="UP000182798">
    <property type="component" value="Unassembled WGS sequence"/>
</dbReference>
<evidence type="ECO:0000313" key="2">
    <source>
        <dbReference type="EMBL" id="OIR25495.1"/>
    </source>
</evidence>
<evidence type="ECO:0000256" key="1">
    <source>
        <dbReference type="SAM" id="SignalP"/>
    </source>
</evidence>
<comment type="caution">
    <text evidence="2">The sequence shown here is derived from an EMBL/GenBank/DDBJ whole genome shotgun (WGS) entry which is preliminary data.</text>
</comment>
<dbReference type="AlphaFoldDB" id="A0A1J5UMN1"/>
<reference evidence="3" key="1">
    <citation type="submission" date="2016-09" db="EMBL/GenBank/DDBJ databases">
        <title>Genome Sequence of Bathymodiolus thermophilus sulfur-oxidizing gill endosymbiont.</title>
        <authorList>
            <person name="Ponnudurai R."/>
            <person name="Kleiner M."/>
            <person name="Sayavedra L."/>
            <person name="Thuermer A."/>
            <person name="Felbeck H."/>
            <person name="Schlueter R."/>
            <person name="Schweder T."/>
            <person name="Markert S."/>
        </authorList>
    </citation>
    <scope>NUCLEOTIDE SEQUENCE [LARGE SCALE GENOMIC DNA]</scope>
    <source>
        <strain evidence="3">BAT/CrabSpa'14</strain>
    </source>
</reference>
<gene>
    <name evidence="2" type="ORF">BGC33_06780</name>
</gene>
<name>A0A1J5UMN1_9GAMM</name>
<evidence type="ECO:0000313" key="3">
    <source>
        <dbReference type="Proteomes" id="UP000182798"/>
    </source>
</evidence>
<keyword evidence="1" id="KW-0732">Signal</keyword>
<proteinExistence type="predicted"/>
<feature type="signal peptide" evidence="1">
    <location>
        <begin position="1"/>
        <end position="22"/>
    </location>
</feature>
<feature type="chain" id="PRO_5009635984" evidence="1">
    <location>
        <begin position="23"/>
        <end position="137"/>
    </location>
</feature>
<dbReference type="EMBL" id="MIQH01000302">
    <property type="protein sequence ID" value="OIR25495.1"/>
    <property type="molecule type" value="Genomic_DNA"/>
</dbReference>
<organism evidence="2 3">
    <name type="scientific">Bathymodiolus thermophilus thioautotrophic gill symbiont</name>
    <dbReference type="NCBI Taxonomy" id="2360"/>
    <lineage>
        <taxon>Bacteria</taxon>
        <taxon>Pseudomonadati</taxon>
        <taxon>Pseudomonadota</taxon>
        <taxon>Gammaproteobacteria</taxon>
        <taxon>sulfur-oxidizing symbionts</taxon>
    </lineage>
</organism>
<accession>A0A1J5UMN1</accession>
<sequence>MVFLKVFFHILCLCLLSSSVIAHDKNNDALTKEIEKSHHHLSTFKIKLKTGVNTAKISTQTNKQKLLHYERHLGTPKSHENNQWGESEAMILEAKMKLQTIENKMSVQGNWGQIKLRVQGLKSKDPGRVKLKYQYGF</sequence>
<protein>
    <submittedName>
        <fullName evidence="2">Uncharacterized protein</fullName>
    </submittedName>
</protein>